<organism evidence="5 6">
    <name type="scientific">Streptococcus milleri</name>
    <dbReference type="NCBI Taxonomy" id="33040"/>
    <lineage>
        <taxon>Bacteria</taxon>
        <taxon>Bacillati</taxon>
        <taxon>Bacillota</taxon>
        <taxon>Bacilli</taxon>
        <taxon>Lactobacillales</taxon>
        <taxon>Streptococcaceae</taxon>
        <taxon>Streptococcus</taxon>
    </lineage>
</organism>
<dbReference type="PANTHER" id="PTHR41313">
    <property type="entry name" value="ADENINE-SPECIFIC METHYLTRANSFERASE"/>
    <property type="match status" value="1"/>
</dbReference>
<dbReference type="Proteomes" id="UP000255236">
    <property type="component" value="Unassembled WGS sequence"/>
</dbReference>
<keyword evidence="5" id="KW-0378">Hydrolase</keyword>
<dbReference type="Gene3D" id="3.40.50.150">
    <property type="entry name" value="Vaccinia Virus protein VP39"/>
    <property type="match status" value="1"/>
</dbReference>
<dbReference type="InterPro" id="IPR014001">
    <property type="entry name" value="Helicase_ATP-bd"/>
</dbReference>
<dbReference type="GO" id="GO:0016787">
    <property type="term" value="F:hydrolase activity"/>
    <property type="evidence" value="ECO:0007669"/>
    <property type="project" value="InterPro"/>
</dbReference>
<dbReference type="InterPro" id="IPR006935">
    <property type="entry name" value="Helicase/UvrB_N"/>
</dbReference>
<feature type="compositionally biased region" description="Polar residues" evidence="3">
    <location>
        <begin position="383"/>
        <end position="399"/>
    </location>
</feature>
<dbReference type="SUPFAM" id="SSF52540">
    <property type="entry name" value="P-loop containing nucleoside triphosphate hydrolases"/>
    <property type="match status" value="2"/>
</dbReference>
<dbReference type="GO" id="GO:0003677">
    <property type="term" value="F:DNA binding"/>
    <property type="evidence" value="ECO:0007669"/>
    <property type="project" value="InterPro"/>
</dbReference>
<keyword evidence="2" id="KW-0175">Coiled coil</keyword>
<evidence type="ECO:0000256" key="2">
    <source>
        <dbReference type="SAM" id="Coils"/>
    </source>
</evidence>
<keyword evidence="1" id="KW-0742">SOS response</keyword>
<sequence>MRINDFHNILELVKQDVLQSEAEYLKLLKVVGNNQRYDFRSQLSIYDRNPEATACAKFDYWRERFNRTVMRGQKGIPILEDYGTYKKVDYIFDISQTVSKNRDVNEVNLWRFDKEAHQDVLKEMIKSEGYEESESTLENIFSLSRLYGDEKIDTLMNELRVADEDRISFTKFVRDSVSYAVASRFKLDYSIDYELLRENFQRLDSISLMSLGESVSDISGKIIDATIQKSKELELQKEVLRGKEAGYNRIKEELEEVEENVLRRDDQERNESGRVLRNGEYGRDNRENQGEYAKQLGGTDRIYEDLSKSDLRNDEAHLPFTERGAEPLRDVGRPIQGEEADKSPDGYSETGDRIYEDRETEIDGSLEDRGRERSTVWGDDFSSEGNDNQGSSGNLKDNTNVELKEADKASFSLPENTYGQMRLTIPLTQKDIDTVLINGGNHDGSRLPVIAEFSKGKSNGELGEYLKDTFRGGNGFYIDEREVSSWYSDKGIHLAYGTSAREDDTQILSWNEAASRINELLETGGFATNIEISEALDYERDRISKSLWYLYHDLSEEGKAHWYFDFIERGGGFPEETKRLSEALKNPEYLKETIKEYGRFLEGYKENRNVLRFHYHKLDSLYQKLQELELPRKEYSTNLTEFPKVKPFITDDEVLATLSRGSGIDKGKERITKFFKENHTLQEKANFLKDEYGIGGSSHAVSGAMGSDEWHDAKGLKLQKKNCSDVFLTWSSVVKHMDELLSKNLYEEKKIESKTEIEESKAPQYYSKDDPENLMTDEMLKRVPELYAQEDVSLADKQVHAAYIIPFRGNWTWYITEYDRESGDAFGLVLGIEPEWGYFNLEELKELNAQRLILEDFPKTFRELKDTELAKQMDEQELQSVFNGELSFEDKEELEISEEVEERVAVTPVQETLFDYLKEREEVELNEEKGRLSDEFVVKEGDTVYFNHEEYTVREIAKNQITGRNDLWLDPVRSGNHQIPIVAFIDNEDLLRQVSPERSAFIVGDEIKYKDKNYTITRFDDMGNNLKTVTVKDNAEYLGGMITGSDVIPYRLESDLERIFENLTYKKSKDIIQDIDEKAEKPKIEAHNFKITEEILPEKLSPSERLNNNLEAISMLNRVESGQRELDSTAQEVLAKYVGWGGLSEVFDESKEGQWKEARAFLKENLSQDEYDSAKKSTLTSFYTPKTAIDSIYSTLSGMGFKSGNILEPSMGIGNFIGNIPDEISKSKFYGVELDSVSGRIGKLLYPESEVQIKGFEETTFSNNFFDAIIGNVPFGEYKVNDREYNKNNFLIHDYFFAKSIDKVRNGGVIAFITSSGTMDKKDESVRRYLAARAEFLGAIRLPNDTFKGVAGTEVTSDIIFLKKRDSIRERDEDWIHLAEDENGLTYNKYFVDHPEQVLGTMREVSGRFGNTLACLPKENADLKELLTKASEEIAKNANYEEIELLDDEISTIPATDDVKNFSYTIIDDEVYYRENSLFVKKEVTDKNKEKIKDYLELNVALKDVIYKQKEDFSDDEVKKAQEKLNEIYDSFSKKHGYVNNLSNTRVLKEDSNFPLVSSIEILDEEENFKAKGDIFSKRTITKAKVIDHVDTSIEALVLSMSEKGYVDFDYMGSLIGKDRLTLIEELRGEIYLNIREEQNFYRPLSFNLEDGDLPFACANGSNSYKYGYVTKDEYLSGNIRDKIAIVDSYLAKLRQTERELPHLGYAEDGKEKELISYEINRLEYQKAELTKVLPKELEASEINVRLGATWIPIKDIEKFIFETLKTPGYAKWDIKVKFSNLTSEWNVEGKSRDRGNDLAEMTYGTSRVSAYKLIEDALNLKETKVFDQIVNPDGSKTSILNKKETLLAGQKQELLKEEFKNWIFSDQERRNRLVKLYNERFNSIRNREYDGSNLSFEGMNTKIELRPHQKNAIARSLYGGNTLLAHVVGSGKTFEMVASAMESKRLGMCSKSLFVVPNHLTGQIGREFMQLYPSANIMVADKKDFEPKNRKRFIGRIATGEYDAVVIGHTQFEKIPMSKEYQEKHIQDQIDEIINYVEEYKHDRNQNFTVKQLEKTKKKLETRLEKLNDDFKKDDVITFEELGVDKLFIDEAHNYKNLYLYTKMRNVAGIGQSEAFKSSDMFMKCRYMDEMTGGKGIVFATGTPVSNSMTELYTMQRYLQYESLKKNNLEHFDSWASTFGETQSAFELSPEGTGYRVKTRFSKFYNLPELMSMFKEVADIQTADMLNLPTPEAQYEVIKTLPSEEQKEILKSLSERADDVRNRVVEPDEDNMLKITNDGKKLALDQRLINPLLADNPDSKVNICVKNVFAIWDKTKEDRSTQLLFSDMSTPKGDGSFNIYDDIRDKLVDLGIPKEEIAFIHEANSDKQKDELFAKLRKGDVRILLGSTQKMGAGTNVQNKLIALHDLDVPWRPADLEQRAGRIVRQGNENEKVNIYRYVTENTFDAYLWQTIENKQKFISQIMTSKTPVRVAEDVDENSLNYAEIKALATGDPKIKEKMDLDNEVTKLKMLEANYKSNRYRLEDKVAKNYPEEIARTEKLIEAVKNDIASVEPKAVGEEKFTSITILGEKITDKKLAGEKLLEAISKVKINESKMIGKYRNMDLEVSYNFFTNEHNFSLNGAAKHSGELGTSADGNMTRLDNALEKMPEKLKRLEEKLVSTKEQLENAKEELKKPFEKADELKTKVLRLAELNKLLDMGEVEEKRNDNPLVEDVKRAIIDFCNREYEENHSYDEFDTLYPDLKHIGIAYTNTPDERHGIQYELNLEDKTWTQYIDDTQIKTESFDYENKGENEALKNMKNEIELSSFEDLTYIDAEDLKTALGLEIDDEGNFYDPLAKDLDNDGIPDRYDNDFKDSDYFESTYDVEDNLHIKEENTQKSEDKPSILGRIRAYQNESKTEEKQKTKEQEILR</sequence>
<comment type="caution">
    <text evidence="5">The sequence shown here is derived from an EMBL/GenBank/DDBJ whole genome shotgun (WGS) entry which is preliminary data.</text>
</comment>
<gene>
    <name evidence="5" type="ORF">NCTC11063_01190</name>
</gene>
<evidence type="ECO:0000256" key="3">
    <source>
        <dbReference type="SAM" id="MobiDB-lite"/>
    </source>
</evidence>
<keyword evidence="5" id="KW-0547">Nucleotide-binding</keyword>
<feature type="region of interest" description="Disordered" evidence="3">
    <location>
        <begin position="313"/>
        <end position="399"/>
    </location>
</feature>
<dbReference type="InterPro" id="IPR011639">
    <property type="entry name" value="MethylTrfase_TaqI-like_dom"/>
</dbReference>
<feature type="compositionally biased region" description="Basic and acidic residues" evidence="3">
    <location>
        <begin position="2897"/>
        <end position="2912"/>
    </location>
</feature>
<dbReference type="GO" id="GO:0006304">
    <property type="term" value="P:DNA modification"/>
    <property type="evidence" value="ECO:0007669"/>
    <property type="project" value="InterPro"/>
</dbReference>
<evidence type="ECO:0000259" key="4">
    <source>
        <dbReference type="PROSITE" id="PS51194"/>
    </source>
</evidence>
<evidence type="ECO:0000313" key="6">
    <source>
        <dbReference type="Proteomes" id="UP000255236"/>
    </source>
</evidence>
<dbReference type="SMART" id="SM00490">
    <property type="entry name" value="HELICc"/>
    <property type="match status" value="1"/>
</dbReference>
<dbReference type="GO" id="GO:0004386">
    <property type="term" value="F:helicase activity"/>
    <property type="evidence" value="ECO:0007669"/>
    <property type="project" value="UniProtKB-KW"/>
</dbReference>
<dbReference type="EMBL" id="UHFT01000001">
    <property type="protein sequence ID" value="SUN80485.1"/>
    <property type="molecule type" value="Genomic_DNA"/>
</dbReference>
<evidence type="ECO:0000313" key="5">
    <source>
        <dbReference type="EMBL" id="SUN80485.1"/>
    </source>
</evidence>
<dbReference type="Gene3D" id="3.40.50.300">
    <property type="entry name" value="P-loop containing nucleotide triphosphate hydrolases"/>
    <property type="match status" value="2"/>
</dbReference>
<dbReference type="SUPFAM" id="SSF53335">
    <property type="entry name" value="S-adenosyl-L-methionine-dependent methyltransferases"/>
    <property type="match status" value="1"/>
</dbReference>
<feature type="compositionally biased region" description="Basic and acidic residues" evidence="3">
    <location>
        <begin position="260"/>
        <end position="274"/>
    </location>
</feature>
<feature type="compositionally biased region" description="Basic and acidic residues" evidence="3">
    <location>
        <begin position="323"/>
        <end position="332"/>
    </location>
</feature>
<keyword evidence="5" id="KW-0347">Helicase</keyword>
<dbReference type="RefSeq" id="WP_115263296.1">
    <property type="nucleotide sequence ID" value="NZ_UHFT01000001.1"/>
</dbReference>
<dbReference type="InterPro" id="IPR052933">
    <property type="entry name" value="DNA_Protect_Modify"/>
</dbReference>
<keyword evidence="5" id="KW-0067">ATP-binding</keyword>
<dbReference type="InterPro" id="IPR027417">
    <property type="entry name" value="P-loop_NTPase"/>
</dbReference>
<dbReference type="GO" id="GO:0009007">
    <property type="term" value="F:site-specific DNA-methyltransferase (adenine-specific) activity"/>
    <property type="evidence" value="ECO:0007669"/>
    <property type="project" value="UniProtKB-EC"/>
</dbReference>
<name>A0A380L4M7_9STRE</name>
<dbReference type="SMART" id="SM00487">
    <property type="entry name" value="DEXDc"/>
    <property type="match status" value="1"/>
</dbReference>
<reference evidence="5" key="1">
    <citation type="submission" date="2018-06" db="EMBL/GenBank/DDBJ databases">
        <authorList>
            <consortium name="Pathogen Informatics"/>
            <person name="Doyle S."/>
        </authorList>
    </citation>
    <scope>NUCLEOTIDE SEQUENCE [LARGE SCALE GENOMIC DNA]</scope>
    <source>
        <strain evidence="5">NCTC11063</strain>
    </source>
</reference>
<evidence type="ECO:0000256" key="1">
    <source>
        <dbReference type="ARBA" id="ARBA00023236"/>
    </source>
</evidence>
<proteinExistence type="predicted"/>
<dbReference type="Pfam" id="PF04851">
    <property type="entry name" value="ResIII"/>
    <property type="match status" value="1"/>
</dbReference>
<accession>A0A380L4M7</accession>
<feature type="compositionally biased region" description="Basic and acidic residues" evidence="3">
    <location>
        <begin position="339"/>
        <end position="357"/>
    </location>
</feature>
<keyword evidence="6" id="KW-1185">Reference proteome</keyword>
<dbReference type="Pfam" id="PF07669">
    <property type="entry name" value="Eco57I"/>
    <property type="match status" value="1"/>
</dbReference>
<dbReference type="GO" id="GO:0005524">
    <property type="term" value="F:ATP binding"/>
    <property type="evidence" value="ECO:0007669"/>
    <property type="project" value="InterPro"/>
</dbReference>
<feature type="region of interest" description="Disordered" evidence="3">
    <location>
        <begin position="2892"/>
        <end position="2912"/>
    </location>
</feature>
<dbReference type="PRINTS" id="PR00507">
    <property type="entry name" value="N12N6MTFRASE"/>
</dbReference>
<dbReference type="Pfam" id="PF00271">
    <property type="entry name" value="Helicase_C"/>
    <property type="match status" value="1"/>
</dbReference>
<dbReference type="PANTHER" id="PTHR41313:SF1">
    <property type="entry name" value="DNA METHYLASE ADENINE-SPECIFIC DOMAIN-CONTAINING PROTEIN"/>
    <property type="match status" value="1"/>
</dbReference>
<feature type="region of interest" description="Disordered" evidence="3">
    <location>
        <begin position="258"/>
        <end position="300"/>
    </location>
</feature>
<keyword evidence="1" id="KW-0227">DNA damage</keyword>
<dbReference type="InterPro" id="IPR001650">
    <property type="entry name" value="Helicase_C-like"/>
</dbReference>
<protein>
    <submittedName>
        <fullName evidence="5">Helicase</fullName>
    </submittedName>
</protein>
<dbReference type="GO" id="GO:0009432">
    <property type="term" value="P:SOS response"/>
    <property type="evidence" value="ECO:0007669"/>
    <property type="project" value="UniProtKB-KW"/>
</dbReference>
<dbReference type="InterPro" id="IPR029063">
    <property type="entry name" value="SAM-dependent_MTases_sf"/>
</dbReference>
<feature type="compositionally biased region" description="Basic and acidic residues" evidence="3">
    <location>
        <begin position="280"/>
        <end position="289"/>
    </location>
</feature>
<dbReference type="PROSITE" id="PS51194">
    <property type="entry name" value="HELICASE_CTER"/>
    <property type="match status" value="1"/>
</dbReference>
<feature type="coiled-coil region" evidence="2">
    <location>
        <begin position="2638"/>
        <end position="2686"/>
    </location>
</feature>
<feature type="domain" description="Helicase C-terminal" evidence="4">
    <location>
        <begin position="2308"/>
        <end position="2476"/>
    </location>
</feature>